<sequence length="165" mass="18512">MLRIIVLVLSVALANVVMGDDFESDKPQCVLNYGATLPDFPCNGYLSTDSRCNNSFLNIANTPFYGCSNVSLFWNYPMQNLTITIEAANYAKLKQPYTVSSNDAFSFPVYRVYPNGKEVLISRRTATPVAQRSDENYQVVLKFQGPKRLTFYGASIEYQVAPAYN</sequence>
<feature type="signal peptide" evidence="1">
    <location>
        <begin position="1"/>
        <end position="19"/>
    </location>
</feature>
<accession>A0A814RFU6</accession>
<protein>
    <submittedName>
        <fullName evidence="2">Uncharacterized protein</fullName>
    </submittedName>
</protein>
<evidence type="ECO:0000313" key="2">
    <source>
        <dbReference type="EMBL" id="CAF1132393.1"/>
    </source>
</evidence>
<feature type="chain" id="PRO_5036225767" evidence="1">
    <location>
        <begin position="20"/>
        <end position="165"/>
    </location>
</feature>
<dbReference type="EMBL" id="CAJNOL010001422">
    <property type="protein sequence ID" value="CAF1356381.1"/>
    <property type="molecule type" value="Genomic_DNA"/>
</dbReference>
<dbReference type="EMBL" id="CAJNOH010000830">
    <property type="protein sequence ID" value="CAF1132393.1"/>
    <property type="molecule type" value="Genomic_DNA"/>
</dbReference>
<keyword evidence="5" id="KW-1185">Reference proteome</keyword>
<keyword evidence="1" id="KW-0732">Signal</keyword>
<evidence type="ECO:0000313" key="3">
    <source>
        <dbReference type="EMBL" id="CAF1356381.1"/>
    </source>
</evidence>
<dbReference type="Proteomes" id="UP000663870">
    <property type="component" value="Unassembled WGS sequence"/>
</dbReference>
<evidence type="ECO:0000313" key="4">
    <source>
        <dbReference type="Proteomes" id="UP000663854"/>
    </source>
</evidence>
<dbReference type="Proteomes" id="UP000663854">
    <property type="component" value="Unassembled WGS sequence"/>
</dbReference>
<proteinExistence type="predicted"/>
<reference evidence="2" key="1">
    <citation type="submission" date="2021-02" db="EMBL/GenBank/DDBJ databases">
        <authorList>
            <person name="Nowell W R."/>
        </authorList>
    </citation>
    <scope>NUCLEOTIDE SEQUENCE</scope>
</reference>
<dbReference type="AlphaFoldDB" id="A0A814RFU6"/>
<gene>
    <name evidence="3" type="ORF">JXQ802_LOCUS32376</name>
    <name evidence="2" type="ORF">PYM288_LOCUS21286</name>
</gene>
<evidence type="ECO:0000256" key="1">
    <source>
        <dbReference type="SAM" id="SignalP"/>
    </source>
</evidence>
<comment type="caution">
    <text evidence="2">The sequence shown here is derived from an EMBL/GenBank/DDBJ whole genome shotgun (WGS) entry which is preliminary data.</text>
</comment>
<name>A0A814RFU6_9BILA</name>
<organism evidence="2 4">
    <name type="scientific">Rotaria sordida</name>
    <dbReference type="NCBI Taxonomy" id="392033"/>
    <lineage>
        <taxon>Eukaryota</taxon>
        <taxon>Metazoa</taxon>
        <taxon>Spiralia</taxon>
        <taxon>Gnathifera</taxon>
        <taxon>Rotifera</taxon>
        <taxon>Eurotatoria</taxon>
        <taxon>Bdelloidea</taxon>
        <taxon>Philodinida</taxon>
        <taxon>Philodinidae</taxon>
        <taxon>Rotaria</taxon>
    </lineage>
</organism>
<evidence type="ECO:0000313" key="5">
    <source>
        <dbReference type="Proteomes" id="UP000663870"/>
    </source>
</evidence>